<dbReference type="SUPFAM" id="SSF48695">
    <property type="entry name" value="Multiheme cytochromes"/>
    <property type="match status" value="1"/>
</dbReference>
<gene>
    <name evidence="1" type="ORF">GALL_13850</name>
</gene>
<dbReference type="InterPro" id="IPR018588">
    <property type="entry name" value="Dihaem_cytochrome-c"/>
</dbReference>
<organism evidence="1">
    <name type="scientific">mine drainage metagenome</name>
    <dbReference type="NCBI Taxonomy" id="410659"/>
    <lineage>
        <taxon>unclassified sequences</taxon>
        <taxon>metagenomes</taxon>
        <taxon>ecological metagenomes</taxon>
    </lineage>
</organism>
<sequence>MVNRHPQSNTANDVTISPRDMIKILLPVISVAVVLAAMSGAARADQRGVFPADMPASYRSECGDCHVAFAPDLLPVDAWHRIMSDLMKHYGVDATLEAKEREEIESFLARNAGHGLHAKKNGDQLRLTDTLWFHRRHGKVKPLFQDPRVVSKANCTACHQHADEGRYDQYTQLSRKFMQATSPLR</sequence>
<dbReference type="Pfam" id="PF09626">
    <property type="entry name" value="DHC"/>
    <property type="match status" value="1"/>
</dbReference>
<dbReference type="InterPro" id="IPR036280">
    <property type="entry name" value="Multihaem_cyt_sf"/>
</dbReference>
<evidence type="ECO:0000313" key="1">
    <source>
        <dbReference type="EMBL" id="OIR18059.1"/>
    </source>
</evidence>
<name>A0A1J5TD84_9ZZZZ</name>
<dbReference type="AlphaFoldDB" id="A0A1J5TD84"/>
<protein>
    <submittedName>
        <fullName evidence="1">Dihem cytochrome c</fullName>
    </submittedName>
</protein>
<reference evidence="1" key="1">
    <citation type="submission" date="2016-10" db="EMBL/GenBank/DDBJ databases">
        <title>Sequence of Gallionella enrichment culture.</title>
        <authorList>
            <person name="Poehlein A."/>
            <person name="Muehling M."/>
            <person name="Daniel R."/>
        </authorList>
    </citation>
    <scope>NUCLEOTIDE SEQUENCE</scope>
</reference>
<proteinExistence type="predicted"/>
<dbReference type="EMBL" id="MLJW01000003">
    <property type="protein sequence ID" value="OIR18059.1"/>
    <property type="molecule type" value="Genomic_DNA"/>
</dbReference>
<accession>A0A1J5TD84</accession>
<comment type="caution">
    <text evidence="1">The sequence shown here is derived from an EMBL/GenBank/DDBJ whole genome shotgun (WGS) entry which is preliminary data.</text>
</comment>